<gene>
    <name evidence="2" type="ORF">FYJ50_02415</name>
</gene>
<dbReference type="InterPro" id="IPR028978">
    <property type="entry name" value="Chorismate_lyase_/UTRA_dom_sf"/>
</dbReference>
<accession>A0A7X2T3S1</accession>
<dbReference type="Gene3D" id="3.40.1410.10">
    <property type="entry name" value="Chorismate lyase-like"/>
    <property type="match status" value="1"/>
</dbReference>
<dbReference type="GO" id="GO:0003677">
    <property type="term" value="F:DNA binding"/>
    <property type="evidence" value="ECO:0007669"/>
    <property type="project" value="InterPro"/>
</dbReference>
<reference evidence="2 3" key="1">
    <citation type="submission" date="2019-08" db="EMBL/GenBank/DDBJ databases">
        <title>In-depth cultivation of the pig gut microbiome towards novel bacterial diversity and tailored functional studies.</title>
        <authorList>
            <person name="Wylensek D."/>
            <person name="Hitch T.C.A."/>
            <person name="Clavel T."/>
        </authorList>
    </citation>
    <scope>NUCLEOTIDE SEQUENCE [LARGE SCALE GENOMIC DNA]</scope>
    <source>
        <strain evidence="2 3">LKV-178-WT-2G</strain>
    </source>
</reference>
<dbReference type="Pfam" id="PF07702">
    <property type="entry name" value="UTRA"/>
    <property type="match status" value="1"/>
</dbReference>
<evidence type="ECO:0000259" key="1">
    <source>
        <dbReference type="SMART" id="SM00866"/>
    </source>
</evidence>
<keyword evidence="3" id="KW-1185">Reference proteome</keyword>
<dbReference type="PANTHER" id="PTHR44846:SF1">
    <property type="entry name" value="MANNOSYL-D-GLYCERATE TRANSPORT_METABOLISM SYSTEM REPRESSOR MNGR-RELATED"/>
    <property type="match status" value="1"/>
</dbReference>
<dbReference type="InterPro" id="IPR011663">
    <property type="entry name" value="UTRA"/>
</dbReference>
<dbReference type="PANTHER" id="PTHR44846">
    <property type="entry name" value="MANNOSYL-D-GLYCERATE TRANSPORT/METABOLISM SYSTEM REPRESSOR MNGR-RELATED"/>
    <property type="match status" value="1"/>
</dbReference>
<dbReference type="SMART" id="SM00866">
    <property type="entry name" value="UTRA"/>
    <property type="match status" value="1"/>
</dbReference>
<proteinExistence type="predicted"/>
<dbReference type="Proteomes" id="UP000470082">
    <property type="component" value="Unassembled WGS sequence"/>
</dbReference>
<dbReference type="RefSeq" id="WP_154459455.1">
    <property type="nucleotide sequence ID" value="NZ_VUMM01000003.1"/>
</dbReference>
<protein>
    <submittedName>
        <fullName evidence="2">UTRA domain-containing protein</fullName>
    </submittedName>
</protein>
<sequence>MENYVLRDLDSLKPISGILNEQGKKLENKVLNQKIIESNYYISKQLNVPLATKLFYLEKIRVVDEIPVSIEKTYIPLEEVKGMEEMDFNHVSLYKLLSSEKGIHKLKSDEEVLLVGANDFECETLNLKKGEEVLLTKGITIKTNGHVLEYFEISSLPEFYRFRSVSRL</sequence>
<name>A0A7X2T3S1_9FIRM</name>
<dbReference type="SUPFAM" id="SSF64288">
    <property type="entry name" value="Chorismate lyase-like"/>
    <property type="match status" value="1"/>
</dbReference>
<feature type="domain" description="UbiC transcription regulator-associated" evidence="1">
    <location>
        <begin position="21"/>
        <end position="161"/>
    </location>
</feature>
<dbReference type="AlphaFoldDB" id="A0A7X2T3S1"/>
<dbReference type="EMBL" id="VUMM01000003">
    <property type="protein sequence ID" value="MSS00981.1"/>
    <property type="molecule type" value="Genomic_DNA"/>
</dbReference>
<organism evidence="2 3">
    <name type="scientific">Floccifex porci</name>
    <dbReference type="NCBI Taxonomy" id="2606629"/>
    <lineage>
        <taxon>Bacteria</taxon>
        <taxon>Bacillati</taxon>
        <taxon>Bacillota</taxon>
        <taxon>Erysipelotrichia</taxon>
        <taxon>Erysipelotrichales</taxon>
        <taxon>Erysipelotrichaceae</taxon>
        <taxon>Floccifex</taxon>
    </lineage>
</organism>
<comment type="caution">
    <text evidence="2">The sequence shown here is derived from an EMBL/GenBank/DDBJ whole genome shotgun (WGS) entry which is preliminary data.</text>
</comment>
<dbReference type="InterPro" id="IPR050679">
    <property type="entry name" value="Bact_HTH_transcr_reg"/>
</dbReference>
<evidence type="ECO:0000313" key="2">
    <source>
        <dbReference type="EMBL" id="MSS00981.1"/>
    </source>
</evidence>
<dbReference type="GO" id="GO:0045892">
    <property type="term" value="P:negative regulation of DNA-templated transcription"/>
    <property type="evidence" value="ECO:0007669"/>
    <property type="project" value="TreeGrafter"/>
</dbReference>
<evidence type="ECO:0000313" key="3">
    <source>
        <dbReference type="Proteomes" id="UP000470082"/>
    </source>
</evidence>